<dbReference type="AlphaFoldDB" id="A0A1D1UUZ9"/>
<sequence>MERERGPGDSGGGGKTKKKEKGYKTVGLDTSEDDDDAAMIIGGQSAGKSKPKPAFRLKKKKSFKDKAAESRDRKIDESVERTKIKRKIPSNPFIDPAAGDLKQSLPERPISNDDTDTQIFSIPLAKAVAIDRCPDGIDIPAFFRVCVNYIEDNGLDTVGVYRTSGSQSKIQELKQHFNRGNRVRLNDYDVATVADVMKLFIRELPHRLLPEEFIPELEEAIELPDVAKRPSATAKVLTKLDACSRALLGCVFVHMSHIIDHQEHNKMPLKNVALVLEPTLRIQSNKVLSFLLTHAVDVFPDVKIAKPVAPTSAVISEPEILGQLREELAKKEVLLNHLHHEVKQGKVSKRKEEQLWDVQRQVTELKRKIRTYEKMPTVNIGQEKAEKAPKSTSHPAVKPKPAVRTAVVNKLTDKEPTSKPQDPVAETHVKDEVIDEVRRKDMIHELIHQISLYEALQNHNKFLRDKIVKESEALARIEGEISQLNNQYQPQVPEESDLDRDALMKELSELIQRYNMHKTMSVELTDAICSETSGWIGVLAEVNSRKARQSVVGNLI</sequence>
<feature type="region of interest" description="Disordered" evidence="2">
    <location>
        <begin position="1"/>
        <end position="76"/>
    </location>
</feature>
<dbReference type="SMART" id="SM00324">
    <property type="entry name" value="RhoGAP"/>
    <property type="match status" value="1"/>
</dbReference>
<evidence type="ECO:0000256" key="1">
    <source>
        <dbReference type="SAM" id="Coils"/>
    </source>
</evidence>
<dbReference type="Proteomes" id="UP000186922">
    <property type="component" value="Unassembled WGS sequence"/>
</dbReference>
<dbReference type="STRING" id="947166.A0A1D1UUZ9"/>
<keyword evidence="1" id="KW-0175">Coiled coil</keyword>
<evidence type="ECO:0000313" key="4">
    <source>
        <dbReference type="EMBL" id="GAU92275.1"/>
    </source>
</evidence>
<dbReference type="GO" id="GO:0005096">
    <property type="term" value="F:GTPase activator activity"/>
    <property type="evidence" value="ECO:0007669"/>
    <property type="project" value="InterPro"/>
</dbReference>
<dbReference type="PANTHER" id="PTHR12783">
    <property type="entry name" value="RALA BINDING PROTEIN 1 RALBP1"/>
    <property type="match status" value="1"/>
</dbReference>
<feature type="domain" description="Rho-GAP" evidence="3">
    <location>
        <begin position="122"/>
        <end position="322"/>
    </location>
</feature>
<feature type="compositionally biased region" description="Basic and acidic residues" evidence="2">
    <location>
        <begin position="64"/>
        <end position="76"/>
    </location>
</feature>
<feature type="compositionally biased region" description="Basic residues" evidence="2">
    <location>
        <begin position="49"/>
        <end position="63"/>
    </location>
</feature>
<dbReference type="GO" id="GO:0007264">
    <property type="term" value="P:small GTPase-mediated signal transduction"/>
    <property type="evidence" value="ECO:0007669"/>
    <property type="project" value="InterPro"/>
</dbReference>
<dbReference type="PANTHER" id="PTHR12783:SF5">
    <property type="entry name" value="RALA-BINDING PROTEIN 1"/>
    <property type="match status" value="1"/>
</dbReference>
<dbReference type="EMBL" id="BDGG01000002">
    <property type="protein sequence ID" value="GAU92275.1"/>
    <property type="molecule type" value="Genomic_DNA"/>
</dbReference>
<evidence type="ECO:0000313" key="5">
    <source>
        <dbReference type="Proteomes" id="UP000186922"/>
    </source>
</evidence>
<dbReference type="Gene3D" id="1.10.555.10">
    <property type="entry name" value="Rho GTPase activation protein"/>
    <property type="match status" value="1"/>
</dbReference>
<dbReference type="InterPro" id="IPR000198">
    <property type="entry name" value="RhoGAP_dom"/>
</dbReference>
<dbReference type="OrthoDB" id="10033734at2759"/>
<gene>
    <name evidence="4" type="primary">RvY_04375-1</name>
    <name evidence="4" type="synonym">RvY_04375.1</name>
    <name evidence="4" type="ORF">RvY_04375</name>
</gene>
<comment type="caution">
    <text evidence="4">The sequence shown here is derived from an EMBL/GenBank/DDBJ whole genome shotgun (WGS) entry which is preliminary data.</text>
</comment>
<dbReference type="PROSITE" id="PS50238">
    <property type="entry name" value="RHOGAP"/>
    <property type="match status" value="1"/>
</dbReference>
<accession>A0A1D1UUZ9</accession>
<reference evidence="4 5" key="1">
    <citation type="journal article" date="2016" name="Nat. Commun.">
        <title>Extremotolerant tardigrade genome and improved radiotolerance of human cultured cells by tardigrade-unique protein.</title>
        <authorList>
            <person name="Hashimoto T."/>
            <person name="Horikawa D.D."/>
            <person name="Saito Y."/>
            <person name="Kuwahara H."/>
            <person name="Kozuka-Hata H."/>
            <person name="Shin-I T."/>
            <person name="Minakuchi Y."/>
            <person name="Ohishi K."/>
            <person name="Motoyama A."/>
            <person name="Aizu T."/>
            <person name="Enomoto A."/>
            <person name="Kondo K."/>
            <person name="Tanaka S."/>
            <person name="Hara Y."/>
            <person name="Koshikawa S."/>
            <person name="Sagara H."/>
            <person name="Miura T."/>
            <person name="Yokobori S."/>
            <person name="Miyagawa K."/>
            <person name="Suzuki Y."/>
            <person name="Kubo T."/>
            <person name="Oyama M."/>
            <person name="Kohara Y."/>
            <person name="Fujiyama A."/>
            <person name="Arakawa K."/>
            <person name="Katayama T."/>
            <person name="Toyoda A."/>
            <person name="Kunieda T."/>
        </authorList>
    </citation>
    <scope>NUCLEOTIDE SEQUENCE [LARGE SCALE GENOMIC DNA]</scope>
    <source>
        <strain evidence="4 5">YOKOZUNA-1</strain>
    </source>
</reference>
<dbReference type="GO" id="GO:0031267">
    <property type="term" value="F:small GTPase binding"/>
    <property type="evidence" value="ECO:0007669"/>
    <property type="project" value="InterPro"/>
</dbReference>
<organism evidence="4 5">
    <name type="scientific">Ramazzottius varieornatus</name>
    <name type="common">Water bear</name>
    <name type="synonym">Tardigrade</name>
    <dbReference type="NCBI Taxonomy" id="947166"/>
    <lineage>
        <taxon>Eukaryota</taxon>
        <taxon>Metazoa</taxon>
        <taxon>Ecdysozoa</taxon>
        <taxon>Tardigrada</taxon>
        <taxon>Eutardigrada</taxon>
        <taxon>Parachela</taxon>
        <taxon>Hypsibioidea</taxon>
        <taxon>Ramazzottiidae</taxon>
        <taxon>Ramazzottius</taxon>
    </lineage>
</organism>
<name>A0A1D1UUZ9_RAMVA</name>
<keyword evidence="5" id="KW-1185">Reference proteome</keyword>
<feature type="coiled-coil region" evidence="1">
    <location>
        <begin position="321"/>
        <end position="375"/>
    </location>
</feature>
<dbReference type="Pfam" id="PF00620">
    <property type="entry name" value="RhoGAP"/>
    <property type="match status" value="1"/>
</dbReference>
<evidence type="ECO:0000256" key="2">
    <source>
        <dbReference type="SAM" id="MobiDB-lite"/>
    </source>
</evidence>
<dbReference type="InterPro" id="IPR039767">
    <property type="entry name" value="RALBP1"/>
</dbReference>
<dbReference type="Gene3D" id="1.20.58.90">
    <property type="match status" value="1"/>
</dbReference>
<evidence type="ECO:0000259" key="3">
    <source>
        <dbReference type="PROSITE" id="PS50238"/>
    </source>
</evidence>
<dbReference type="InterPro" id="IPR008936">
    <property type="entry name" value="Rho_GTPase_activation_prot"/>
</dbReference>
<proteinExistence type="predicted"/>
<feature type="region of interest" description="Disordered" evidence="2">
    <location>
        <begin position="383"/>
        <end position="402"/>
    </location>
</feature>
<feature type="coiled-coil region" evidence="1">
    <location>
        <begin position="453"/>
        <end position="487"/>
    </location>
</feature>
<protein>
    <recommendedName>
        <fullName evidence="3">Rho-GAP domain-containing protein</fullName>
    </recommendedName>
</protein>
<dbReference type="SUPFAM" id="SSF48350">
    <property type="entry name" value="GTPase activation domain, GAP"/>
    <property type="match status" value="1"/>
</dbReference>